<dbReference type="CDD" id="cd17546">
    <property type="entry name" value="REC_hyHK_CKI1_RcsC-like"/>
    <property type="match status" value="1"/>
</dbReference>
<dbReference type="Proteomes" id="UP000826725">
    <property type="component" value="Chromosome"/>
</dbReference>
<dbReference type="SMART" id="SM00448">
    <property type="entry name" value="REC"/>
    <property type="match status" value="1"/>
</dbReference>
<dbReference type="GO" id="GO:0000155">
    <property type="term" value="F:phosphorelay sensor kinase activity"/>
    <property type="evidence" value="ECO:0007669"/>
    <property type="project" value="InterPro"/>
</dbReference>
<dbReference type="PANTHER" id="PTHR45339:SF5">
    <property type="entry name" value="HISTIDINE KINASE"/>
    <property type="match status" value="1"/>
</dbReference>
<accession>A0A8D5FIA3</accession>
<keyword evidence="6" id="KW-1133">Transmembrane helix</keyword>
<protein>
    <recommendedName>
        <fullName evidence="2">histidine kinase</fullName>
        <ecNumber evidence="2">2.7.13.3</ecNumber>
    </recommendedName>
</protein>
<dbReference type="InterPro" id="IPR005467">
    <property type="entry name" value="His_kinase_dom"/>
</dbReference>
<evidence type="ECO:0000259" key="9">
    <source>
        <dbReference type="PROSITE" id="PS50894"/>
    </source>
</evidence>
<dbReference type="FunFam" id="3.30.565.10:FF:000010">
    <property type="entry name" value="Sensor histidine kinase RcsC"/>
    <property type="match status" value="1"/>
</dbReference>
<evidence type="ECO:0000259" key="8">
    <source>
        <dbReference type="PROSITE" id="PS50110"/>
    </source>
</evidence>
<dbReference type="Pfam" id="PF01627">
    <property type="entry name" value="Hpt"/>
    <property type="match status" value="1"/>
</dbReference>
<feature type="modified residue" description="4-aspartylphosphate" evidence="5">
    <location>
        <position position="847"/>
    </location>
</feature>
<feature type="modified residue" description="Phosphohistidine" evidence="4">
    <location>
        <position position="988"/>
    </location>
</feature>
<keyword evidence="11" id="KW-1185">Reference proteome</keyword>
<evidence type="ECO:0000256" key="5">
    <source>
        <dbReference type="PROSITE-ProRule" id="PRU00169"/>
    </source>
</evidence>
<dbReference type="PROSITE" id="PS50110">
    <property type="entry name" value="RESPONSE_REGULATORY"/>
    <property type="match status" value="1"/>
</dbReference>
<evidence type="ECO:0000313" key="10">
    <source>
        <dbReference type="EMBL" id="BCL61873.1"/>
    </source>
</evidence>
<dbReference type="KEGG" id="dbk:DGMP_25660"/>
<dbReference type="SMART" id="SM00387">
    <property type="entry name" value="HATPase_c"/>
    <property type="match status" value="1"/>
</dbReference>
<comment type="catalytic activity">
    <reaction evidence="1">
        <text>ATP + protein L-histidine = ADP + protein N-phospho-L-histidine.</text>
        <dbReference type="EC" id="2.7.13.3"/>
    </reaction>
</comment>
<dbReference type="InterPro" id="IPR003594">
    <property type="entry name" value="HATPase_dom"/>
</dbReference>
<feature type="transmembrane region" description="Helical" evidence="6">
    <location>
        <begin position="311"/>
        <end position="333"/>
    </location>
</feature>
<sequence length="1147" mass="128505">MSASGTVQRKNDFAIKRSIATTVSCGLFLTGFLFTVISIISLVGFLGFKEVLSDLSENALPSSSREAQMSILFNQLLHQTSYLHNADSHANRRIAYNNILSQFIRIDDFSIQLPDTAIPGHNQRISVLDNVMADLNRLVAARIDLRKETTEKFKALLELDRASYLVHSSLQTSASPQFTEKINHFTDTAFRIIKKSGKAFSFRSLYKVKTLERQLQESFRVMQTLAESFSPPLRKKAKQLIAHLQKQITGADGYLFSIRQQIMKTTECKNKNIFAINLVEEKGDASIANLFDLSSSIGLKTRMLSNKVKRLIQIITFLFILSILLATLSFFYFRYTLIDRMLALNRSVLEKVAGHGEPIEDNRHDEISQIAHSVNYFAMELSKAKETAERSNMAKSQFLAHMSHEIRTPMNAILGFTYLALKSRNHDDHLIYLEKINTASRSLLGIINTILDFSKIEAGKLTLEKAPFDLRQLLDELATVISLKCEDSGLEFYFKVDSKTPADLIGDSLRLGQVLSNLITNAFKFTEKGHIVASITPLERKDAGDTVELLFTVEDTGSGIQGEQAKTLFLPFTQADESVTRKFGGTGLGLTICKELVTMMGGKIWVESNENGGTTFSFTVRFNLQTTDDRKNPSGFYDSPVLLRDKTVIVHSQRPKTTAALKRCLHHFGLEIHSSDTINATSALIRDISRKKRCDLLIVECNSFSRKTLRTLAHFKTIPGNISPDIIVTGPQSLSRHFTAKSVVECDSFLSRPVTPTRLLHCILKTFDINHPEPAKTTDNQGRNSTGNRTHDGGHILLVEDNEINQQIAANLLHSEGFSVIIANNGAEAVNILESVEAQPFDIILMDIQMPEMDGYTATAKIRKMRSPLNEIPIIALTAHAMDQVREQCLAASMDGYVTKPIDPHLLFSTIAEFLPDKTPRLSPPPEEKQFSDDMGINLKAGIDRVMGNITLFRELITMFLDQHGDTPTRIKTAFSENDLLKTGRLIHTFKGICGNIGLEKISAQCARLEILVKNNRSAGMDKLLNQLEVETKTTCVLLGDWLKTSAAQEKADISEEIDITEEKTIHSQYTALSDALALNSSKAITIIEKLLPQLELEDRFLFIKIRKHVNSLDYKKALVLLNQWDFDPKNEQSTHTEKSNNAEKRN</sequence>
<dbReference type="PANTHER" id="PTHR45339">
    <property type="entry name" value="HYBRID SIGNAL TRANSDUCTION HISTIDINE KINASE J"/>
    <property type="match status" value="1"/>
</dbReference>
<dbReference type="CDD" id="cd00082">
    <property type="entry name" value="HisKA"/>
    <property type="match status" value="1"/>
</dbReference>
<dbReference type="EMBL" id="AP024086">
    <property type="protein sequence ID" value="BCL61873.1"/>
    <property type="molecule type" value="Genomic_DNA"/>
</dbReference>
<evidence type="ECO:0000256" key="2">
    <source>
        <dbReference type="ARBA" id="ARBA00012438"/>
    </source>
</evidence>
<evidence type="ECO:0000256" key="1">
    <source>
        <dbReference type="ARBA" id="ARBA00000085"/>
    </source>
</evidence>
<dbReference type="SMART" id="SM00388">
    <property type="entry name" value="HisKA"/>
    <property type="match status" value="1"/>
</dbReference>
<feature type="domain" description="Response regulatory" evidence="8">
    <location>
        <begin position="795"/>
        <end position="915"/>
    </location>
</feature>
<name>A0A8D5FIA3_9BACT</name>
<dbReference type="InterPro" id="IPR008207">
    <property type="entry name" value="Sig_transdc_His_kin_Hpt_dom"/>
</dbReference>
<dbReference type="InterPro" id="IPR003661">
    <property type="entry name" value="HisK_dim/P_dom"/>
</dbReference>
<dbReference type="CDD" id="cd16922">
    <property type="entry name" value="HATPase_EvgS-ArcB-TorS-like"/>
    <property type="match status" value="1"/>
</dbReference>
<dbReference type="Pfam" id="PF02518">
    <property type="entry name" value="HATPase_c"/>
    <property type="match status" value="1"/>
</dbReference>
<keyword evidence="3 5" id="KW-0597">Phosphoprotein</keyword>
<evidence type="ECO:0000256" key="6">
    <source>
        <dbReference type="SAM" id="Phobius"/>
    </source>
</evidence>
<organism evidence="10 11">
    <name type="scientific">Desulfomarina profundi</name>
    <dbReference type="NCBI Taxonomy" id="2772557"/>
    <lineage>
        <taxon>Bacteria</taxon>
        <taxon>Pseudomonadati</taxon>
        <taxon>Thermodesulfobacteriota</taxon>
        <taxon>Desulfobulbia</taxon>
        <taxon>Desulfobulbales</taxon>
        <taxon>Desulfobulbaceae</taxon>
        <taxon>Desulfomarina</taxon>
    </lineage>
</organism>
<dbReference type="InterPro" id="IPR001789">
    <property type="entry name" value="Sig_transdc_resp-reg_receiver"/>
</dbReference>
<feature type="domain" description="Histidine kinase" evidence="7">
    <location>
        <begin position="401"/>
        <end position="624"/>
    </location>
</feature>
<keyword evidence="6" id="KW-0812">Transmembrane</keyword>
<reference evidence="10" key="1">
    <citation type="submission" date="2020-09" db="EMBL/GenBank/DDBJ databases">
        <title>Desulfogranum mesoprofundum gen. nov., sp. nov., a novel mesophilic, sulfate-reducing chemolithoautotroph isolated from a deep-sea hydrothermal vent chimney in the Suiyo Seamount.</title>
        <authorList>
            <person name="Hashimoto Y."/>
            <person name="Nakagawa S."/>
        </authorList>
    </citation>
    <scope>NUCLEOTIDE SEQUENCE</scope>
    <source>
        <strain evidence="10">KT2</strain>
    </source>
</reference>
<evidence type="ECO:0000259" key="7">
    <source>
        <dbReference type="PROSITE" id="PS50109"/>
    </source>
</evidence>
<evidence type="ECO:0000313" key="11">
    <source>
        <dbReference type="Proteomes" id="UP000826725"/>
    </source>
</evidence>
<dbReference type="AlphaFoldDB" id="A0A8D5FIA3"/>
<evidence type="ECO:0000256" key="4">
    <source>
        <dbReference type="PROSITE-ProRule" id="PRU00110"/>
    </source>
</evidence>
<gene>
    <name evidence="10" type="ORF">DGMP_25660</name>
</gene>
<dbReference type="EC" id="2.7.13.3" evidence="2"/>
<dbReference type="RefSeq" id="WP_228854288.1">
    <property type="nucleotide sequence ID" value="NZ_AP024086.1"/>
</dbReference>
<keyword evidence="6" id="KW-0472">Membrane</keyword>
<dbReference type="PROSITE" id="PS50894">
    <property type="entry name" value="HPT"/>
    <property type="match status" value="1"/>
</dbReference>
<proteinExistence type="predicted"/>
<dbReference type="Pfam" id="PF00512">
    <property type="entry name" value="HisKA"/>
    <property type="match status" value="1"/>
</dbReference>
<evidence type="ECO:0000256" key="3">
    <source>
        <dbReference type="ARBA" id="ARBA00022553"/>
    </source>
</evidence>
<dbReference type="PROSITE" id="PS50109">
    <property type="entry name" value="HIS_KIN"/>
    <property type="match status" value="1"/>
</dbReference>
<dbReference type="Pfam" id="PF00072">
    <property type="entry name" value="Response_reg"/>
    <property type="match status" value="1"/>
</dbReference>
<feature type="transmembrane region" description="Helical" evidence="6">
    <location>
        <begin position="27"/>
        <end position="48"/>
    </location>
</feature>
<feature type="domain" description="HPt" evidence="9">
    <location>
        <begin position="949"/>
        <end position="1042"/>
    </location>
</feature>